<name>A0ABZ2Y226_9FIRM</name>
<dbReference type="RefSeq" id="WP_341875686.1">
    <property type="nucleotide sequence ID" value="NZ_CP121687.1"/>
</dbReference>
<evidence type="ECO:0000313" key="3">
    <source>
        <dbReference type="EMBL" id="WZL68679.1"/>
    </source>
</evidence>
<proteinExistence type="predicted"/>
<protein>
    <submittedName>
        <fullName evidence="3">Uncharacterized protein</fullName>
    </submittedName>
</protein>
<accession>A0ABZ2Y226</accession>
<feature type="signal peptide" evidence="2">
    <location>
        <begin position="1"/>
        <end position="18"/>
    </location>
</feature>
<dbReference type="Proteomes" id="UP001486565">
    <property type="component" value="Chromosome"/>
</dbReference>
<evidence type="ECO:0000256" key="2">
    <source>
        <dbReference type="SAM" id="SignalP"/>
    </source>
</evidence>
<reference evidence="3 4" key="1">
    <citation type="submission" date="2023-03" db="EMBL/GenBank/DDBJ databases">
        <title>Novel Species.</title>
        <authorList>
            <person name="Ma S."/>
        </authorList>
    </citation>
    <scope>NUCLEOTIDE SEQUENCE [LARGE SCALE GENOMIC DNA]</scope>
    <source>
        <strain evidence="3 4">LIND6LT2</strain>
    </source>
</reference>
<organism evidence="3 4">
    <name type="scientific">Defluviitalea saccharophila</name>
    <dbReference type="NCBI Taxonomy" id="879970"/>
    <lineage>
        <taxon>Bacteria</taxon>
        <taxon>Bacillati</taxon>
        <taxon>Bacillota</taxon>
        <taxon>Clostridia</taxon>
        <taxon>Lachnospirales</taxon>
        <taxon>Defluviitaleaceae</taxon>
        <taxon>Defluviitalea</taxon>
    </lineage>
</organism>
<gene>
    <name evidence="3" type="ORF">QBE51_07515</name>
</gene>
<dbReference type="PROSITE" id="PS51257">
    <property type="entry name" value="PROKAR_LIPOPROTEIN"/>
    <property type="match status" value="1"/>
</dbReference>
<sequence>MKKLLVLMMAIVMMLSIAACGGADNQEGEETNTTPGVNSTEETEWPYENVTREHIQAISDVLAELEPLYNQAAALAIENGWEADETTVQELNTVYALIDAGKHGVEDPSEYGEISKENMDAVVEQYQVILGAMPDLVTKVSETYEQ</sequence>
<feature type="compositionally biased region" description="Polar residues" evidence="1">
    <location>
        <begin position="31"/>
        <end position="40"/>
    </location>
</feature>
<evidence type="ECO:0000313" key="4">
    <source>
        <dbReference type="Proteomes" id="UP001486565"/>
    </source>
</evidence>
<feature type="region of interest" description="Disordered" evidence="1">
    <location>
        <begin position="24"/>
        <end position="43"/>
    </location>
</feature>
<evidence type="ECO:0000256" key="1">
    <source>
        <dbReference type="SAM" id="MobiDB-lite"/>
    </source>
</evidence>
<keyword evidence="4" id="KW-1185">Reference proteome</keyword>
<keyword evidence="2" id="KW-0732">Signal</keyword>
<dbReference type="EMBL" id="CP121687">
    <property type="protein sequence ID" value="WZL68679.1"/>
    <property type="molecule type" value="Genomic_DNA"/>
</dbReference>
<feature type="chain" id="PRO_5046017523" evidence="2">
    <location>
        <begin position="19"/>
        <end position="146"/>
    </location>
</feature>